<reference evidence="3" key="1">
    <citation type="journal article" date="2007" name="Plant Cell">
        <title>Dothideomycete-plant interactions illuminated by genome sequencing and EST analysis of the wheat pathogen Stagonospora nodorum.</title>
        <authorList>
            <person name="Hane J.K."/>
            <person name="Lowe R.G."/>
            <person name="Solomon P.S."/>
            <person name="Tan K.C."/>
            <person name="Schoch C.L."/>
            <person name="Spatafora J.W."/>
            <person name="Crous P.W."/>
            <person name="Kodira C."/>
            <person name="Birren B.W."/>
            <person name="Galagan J.E."/>
            <person name="Torriani S.F."/>
            <person name="McDonald B.A."/>
            <person name="Oliver R.P."/>
        </authorList>
    </citation>
    <scope>NUCLEOTIDE SEQUENCE [LARGE SCALE GENOMIC DNA]</scope>
    <source>
        <strain evidence="3">SN15 / ATCC MYA-4574 / FGSC 10173</strain>
    </source>
</reference>
<dbReference type="KEGG" id="pno:SNOG_14913"/>
<evidence type="ECO:0000313" key="3">
    <source>
        <dbReference type="Proteomes" id="UP000001055"/>
    </source>
</evidence>
<organism evidence="2 3">
    <name type="scientific">Phaeosphaeria nodorum (strain SN15 / ATCC MYA-4574 / FGSC 10173)</name>
    <name type="common">Glume blotch fungus</name>
    <name type="synonym">Parastagonospora nodorum</name>
    <dbReference type="NCBI Taxonomy" id="321614"/>
    <lineage>
        <taxon>Eukaryota</taxon>
        <taxon>Fungi</taxon>
        <taxon>Dikarya</taxon>
        <taxon>Ascomycota</taxon>
        <taxon>Pezizomycotina</taxon>
        <taxon>Dothideomycetes</taxon>
        <taxon>Pleosporomycetidae</taxon>
        <taxon>Pleosporales</taxon>
        <taxon>Pleosporineae</taxon>
        <taxon>Phaeosphaeriaceae</taxon>
        <taxon>Parastagonospora</taxon>
    </lineage>
</organism>
<dbReference type="EMBL" id="CH445358">
    <property type="protein sequence ID" value="EAT77765.1"/>
    <property type="molecule type" value="Genomic_DNA"/>
</dbReference>
<dbReference type="VEuPathDB" id="FungiDB:JI435_149130"/>
<evidence type="ECO:0000313" key="2">
    <source>
        <dbReference type="EMBL" id="EAT77765.1"/>
    </source>
</evidence>
<feature type="domain" description="2EXR" evidence="1">
    <location>
        <begin position="6"/>
        <end position="72"/>
    </location>
</feature>
<dbReference type="AlphaFoldDB" id="Q0U068"/>
<protein>
    <recommendedName>
        <fullName evidence="1">2EXR domain-containing protein</fullName>
    </recommendedName>
</protein>
<evidence type="ECO:0000259" key="1">
    <source>
        <dbReference type="Pfam" id="PF20150"/>
    </source>
</evidence>
<dbReference type="InParanoid" id="Q0U068"/>
<accession>Q0U068</accession>
<gene>
    <name evidence="2" type="ORF">SNOG_14913</name>
</gene>
<sequence length="208" mass="23104">MSPSIFHPFTHLPPELQDLIWQHSMPVTTTLHIREGADLDITSISPPPAQALASKASRAVYLSQCYASYSIYTTEDWAQIAVNDKSTIQLVITPAENPKANLNITWTELQVVLHDALPVVQRLHIVCSKPERLVRLWMAPEAGLVGLGKSHWDEEVFGREGVVSDRDYQLEVGSGEVVEERGLVEERVVEGFGVEARFSSTKVLYAGL</sequence>
<dbReference type="RefSeq" id="XP_001805083.1">
    <property type="nucleotide sequence ID" value="XM_001805031.1"/>
</dbReference>
<dbReference type="Proteomes" id="UP000001055">
    <property type="component" value="Unassembled WGS sequence"/>
</dbReference>
<dbReference type="OMA" id="ECERIWP"/>
<proteinExistence type="predicted"/>
<name>Q0U068_PHANO</name>
<dbReference type="InterPro" id="IPR045518">
    <property type="entry name" value="2EXR"/>
</dbReference>
<dbReference type="GeneID" id="5982010"/>
<dbReference type="Pfam" id="PF20150">
    <property type="entry name" value="2EXR"/>
    <property type="match status" value="1"/>
</dbReference>